<gene>
    <name evidence="1" type="ORF">AVDCRST_MAG41-4401</name>
</gene>
<accession>A0A6J4JZ54</accession>
<reference evidence="1" key="1">
    <citation type="submission" date="2020-02" db="EMBL/GenBank/DDBJ databases">
        <authorList>
            <person name="Meier V. D."/>
        </authorList>
    </citation>
    <scope>NUCLEOTIDE SEQUENCE</scope>
    <source>
        <strain evidence="1">AVDCRST_MAG41</strain>
    </source>
</reference>
<dbReference type="EMBL" id="CADCTP010000425">
    <property type="protein sequence ID" value="CAA9291495.1"/>
    <property type="molecule type" value="Genomic_DNA"/>
</dbReference>
<dbReference type="AlphaFoldDB" id="A0A6J4JZ54"/>
<organism evidence="1">
    <name type="scientific">uncultured Mycobacteriales bacterium</name>
    <dbReference type="NCBI Taxonomy" id="581187"/>
    <lineage>
        <taxon>Bacteria</taxon>
        <taxon>Bacillati</taxon>
        <taxon>Actinomycetota</taxon>
        <taxon>Actinomycetes</taxon>
        <taxon>Mycobacteriales</taxon>
        <taxon>environmental samples</taxon>
    </lineage>
</organism>
<proteinExistence type="predicted"/>
<name>A0A6J4JZ54_9ACTN</name>
<evidence type="ECO:0000313" key="1">
    <source>
        <dbReference type="EMBL" id="CAA9291495.1"/>
    </source>
</evidence>
<sequence>MAARSRALHDALHAALAAGPGDLVDVLARVRADGASSPGQLP</sequence>
<protein>
    <submittedName>
        <fullName evidence="1">Uncharacterized protein</fullName>
    </submittedName>
</protein>